<dbReference type="GO" id="GO:0005524">
    <property type="term" value="F:ATP binding"/>
    <property type="evidence" value="ECO:0007669"/>
    <property type="project" value="UniProtKB-KW"/>
</dbReference>
<evidence type="ECO:0000313" key="3">
    <source>
        <dbReference type="EMBL" id="MBM7555788.1"/>
    </source>
</evidence>
<keyword evidence="3" id="KW-0067">ATP-binding</keyword>
<dbReference type="Gene3D" id="3.30.920.90">
    <property type="match status" value="1"/>
</dbReference>
<dbReference type="RefSeq" id="WP_204700515.1">
    <property type="nucleotide sequence ID" value="NZ_JAFBDQ010000003.1"/>
</dbReference>
<dbReference type="InterPro" id="IPR052934">
    <property type="entry name" value="Methyl-DNA_Rec/Restrict_Enz"/>
</dbReference>
<protein>
    <submittedName>
        <fullName evidence="3">Energy-coupling factor transporter ATP-binding protein EcfA2</fullName>
    </submittedName>
</protein>
<keyword evidence="3" id="KW-0547">Nucleotide-binding</keyword>
<dbReference type="EMBL" id="JAFBDQ010000003">
    <property type="protein sequence ID" value="MBM7555788.1"/>
    <property type="molecule type" value="Genomic_DNA"/>
</dbReference>
<evidence type="ECO:0000259" key="2">
    <source>
        <dbReference type="Pfam" id="PF12102"/>
    </source>
</evidence>
<name>A0A939BNT4_9FIRM</name>
<dbReference type="PANTHER" id="PTHR37291">
    <property type="entry name" value="5-METHYLCYTOSINE-SPECIFIC RESTRICTION ENZYME B"/>
    <property type="match status" value="1"/>
</dbReference>
<organism evidence="3 4">
    <name type="scientific">Halanaerobacter jeridensis</name>
    <dbReference type="NCBI Taxonomy" id="706427"/>
    <lineage>
        <taxon>Bacteria</taxon>
        <taxon>Bacillati</taxon>
        <taxon>Bacillota</taxon>
        <taxon>Clostridia</taxon>
        <taxon>Halanaerobiales</taxon>
        <taxon>Halobacteroidaceae</taxon>
        <taxon>Halanaerobacter</taxon>
    </lineage>
</organism>
<feature type="domain" description="Type IV methyl-directed restriction enzyme EcoKMcrB subunit DNA-binding" evidence="2">
    <location>
        <begin position="245"/>
        <end position="419"/>
    </location>
</feature>
<sequence length="807" mass="93838">MAIPDFDSKYITKAFEIFDRDYRPKEQWANLINNRNHKYAITYKDKLYPVKEIIRIAAQEAGLDRPYFSGGKEANSFIRKRGFEIIDLEKYRKQNNREKLLEKEINWSMFEWGLTIPVELHNKFYRANGRRLNIGESQTITLVIEDQEYEASLKNIDRTSKSETLQLRYDNNQQLKDLLAEKFKFSQQYIIEERKRKIENGEERPQVKLPEDKKEFLKIYTSDEEQKFIVELDTIGGQLRNNLAKVLDEYYQARMNEQFKQHELGDLLRHKLPEIITEKLQSYSLEDNYEVRGSIGQGNWAKVPWLAIMDQDITTTTREGVYVVYLFAEDMSRVYLTLNQGVTNTSTEEQLQARAQLREELDLKDLTVDNELELTDSGIGSDYETSTIAYLEYQADDLASEEVLEEDLMELVDIYQQYKQQLTGEEEVELSTTEIVEQVKEYIAAKGFNYPQGLIENFYLSLKTKPFVLLAGISGTGKTKLAQLFAEAIGCTPENNRFQIIPVRPDWSDPSDLLGYKDLDGNFRPGAIIDIIKQANQNPSYPHFVCLDEMNLARVEYYFSDLLSTIETRKQMVDGIKSAVLLEEDYFTNENDKKQYAGLRIPDNLYLIGTVNMDETTHPFSKKVLDRANTIEFSEVELSKFNLTAKQGETLTDIQNDFLAPDYLTLKDCSEEKRELINQVVDRLQEINQILKLDNLHVGYRVRDEVCFYLIYNQRYQLLDFDQAIDYQLQQKILPRIQGSSNMIKEVLIELFNLSSGADLTADNRRVAGEALELVNEGAVGPYPQSAHKIAYMIKRFEEDGFTAYWL</sequence>
<dbReference type="SUPFAM" id="SSF52540">
    <property type="entry name" value="P-loop containing nucleoside triphosphate hydrolases"/>
    <property type="match status" value="1"/>
</dbReference>
<feature type="domain" description="ATPase dynein-related AAA" evidence="1">
    <location>
        <begin position="468"/>
        <end position="627"/>
    </location>
</feature>
<dbReference type="PANTHER" id="PTHR37291:SF1">
    <property type="entry name" value="TYPE IV METHYL-DIRECTED RESTRICTION ENZYME ECOKMCRB SUBUNIT"/>
    <property type="match status" value="1"/>
</dbReference>
<keyword evidence="4" id="KW-1185">Reference proteome</keyword>
<evidence type="ECO:0000313" key="4">
    <source>
        <dbReference type="Proteomes" id="UP000774000"/>
    </source>
</evidence>
<dbReference type="InterPro" id="IPR027417">
    <property type="entry name" value="P-loop_NTPase"/>
</dbReference>
<dbReference type="Gene3D" id="3.40.50.300">
    <property type="entry name" value="P-loop containing nucleotide triphosphate hydrolases"/>
    <property type="match status" value="1"/>
</dbReference>
<reference evidence="3" key="1">
    <citation type="submission" date="2021-01" db="EMBL/GenBank/DDBJ databases">
        <title>Genomic Encyclopedia of Type Strains, Phase IV (KMG-IV): sequencing the most valuable type-strain genomes for metagenomic binning, comparative biology and taxonomic classification.</title>
        <authorList>
            <person name="Goeker M."/>
        </authorList>
    </citation>
    <scope>NUCLEOTIDE SEQUENCE</scope>
    <source>
        <strain evidence="3">DSM 23230</strain>
    </source>
</reference>
<dbReference type="AlphaFoldDB" id="A0A939BNT4"/>
<dbReference type="GO" id="GO:0016887">
    <property type="term" value="F:ATP hydrolysis activity"/>
    <property type="evidence" value="ECO:0007669"/>
    <property type="project" value="InterPro"/>
</dbReference>
<gene>
    <name evidence="3" type="ORF">JOC47_000622</name>
</gene>
<comment type="caution">
    <text evidence="3">The sequence shown here is derived from an EMBL/GenBank/DDBJ whole genome shotgun (WGS) entry which is preliminary data.</text>
</comment>
<dbReference type="Pfam" id="PF07728">
    <property type="entry name" value="AAA_5"/>
    <property type="match status" value="1"/>
</dbReference>
<dbReference type="InterPro" id="IPR011704">
    <property type="entry name" value="ATPase_dyneun-rel_AAA"/>
</dbReference>
<dbReference type="InterPro" id="IPR021961">
    <property type="entry name" value="McrB_DNA-bd"/>
</dbReference>
<accession>A0A939BNT4</accession>
<evidence type="ECO:0000259" key="1">
    <source>
        <dbReference type="Pfam" id="PF07728"/>
    </source>
</evidence>
<proteinExistence type="predicted"/>
<dbReference type="Pfam" id="PF12102">
    <property type="entry name" value="MrcB_N"/>
    <property type="match status" value="1"/>
</dbReference>
<dbReference type="Proteomes" id="UP000774000">
    <property type="component" value="Unassembled WGS sequence"/>
</dbReference>